<dbReference type="KEGG" id="mehf:MmiHf6_04400"/>
<name>A0AA96ZTW2_9EURY</name>
<dbReference type="Proteomes" id="UP001302978">
    <property type="component" value="Chromosome"/>
</dbReference>
<dbReference type="AlphaFoldDB" id="A0AA96ZTW2"/>
<evidence type="ECO:0000313" key="1">
    <source>
        <dbReference type="EMBL" id="WNY23137.1"/>
    </source>
</evidence>
<proteinExistence type="predicted"/>
<dbReference type="EMBL" id="CP131059">
    <property type="protein sequence ID" value="WNY23137.1"/>
    <property type="molecule type" value="Genomic_DNA"/>
</dbReference>
<evidence type="ECO:0000313" key="2">
    <source>
        <dbReference type="Proteomes" id="UP001302978"/>
    </source>
</evidence>
<keyword evidence="2" id="KW-1185">Reference proteome</keyword>
<accession>A0AA96ZTW2</accession>
<reference evidence="1 2" key="1">
    <citation type="submission" date="2023-07" db="EMBL/GenBank/DDBJ databases">
        <title>Closed genoem sequence of Methanomicrococcus sp. Hf6.</title>
        <authorList>
            <person name="Poehlein A."/>
            <person name="Protasov E."/>
            <person name="Platt K."/>
            <person name="Reeh H."/>
            <person name="Daniel R."/>
            <person name="Brune A."/>
        </authorList>
    </citation>
    <scope>NUCLEOTIDE SEQUENCE [LARGE SCALE GENOMIC DNA]</scope>
    <source>
        <strain evidence="1 2">Hf6</strain>
    </source>
</reference>
<sequence length="149" mass="16833">MMIELKIKRKIKTAGTISFKRLNGVQFFKKIKLGRFARAAAAAAGRKSAGSSGNRNLPLAANKRLPPAANKHLPPAANKHLLQLAKLTRFTTFYFIRFEKVRKNCLYSSCKNPPSLNSQRYAAGISTCGDVTWTFHLFFSKIKHRFYQI</sequence>
<organism evidence="1 2">
    <name type="scientific">Methanimicrococcus hongohii</name>
    <dbReference type="NCBI Taxonomy" id="3028295"/>
    <lineage>
        <taxon>Archaea</taxon>
        <taxon>Methanobacteriati</taxon>
        <taxon>Methanobacteriota</taxon>
        <taxon>Stenosarchaea group</taxon>
        <taxon>Methanomicrobia</taxon>
        <taxon>Methanosarcinales</taxon>
        <taxon>Methanosarcinaceae</taxon>
        <taxon>Methanimicrococcus</taxon>
    </lineage>
</organism>
<gene>
    <name evidence="1" type="ORF">MmiHf6_04400</name>
</gene>
<protein>
    <submittedName>
        <fullName evidence="1">Uncharacterized protein</fullName>
    </submittedName>
</protein>